<evidence type="ECO:0000256" key="1">
    <source>
        <dbReference type="ARBA" id="ARBA00004141"/>
    </source>
</evidence>
<dbReference type="InterPro" id="IPR011701">
    <property type="entry name" value="MFS"/>
</dbReference>
<dbReference type="RefSeq" id="WP_041886885.1">
    <property type="nucleotide sequence ID" value="NZ_CP157278.1"/>
</dbReference>
<evidence type="ECO:0000313" key="8">
    <source>
        <dbReference type="Proteomes" id="UP000032049"/>
    </source>
</evidence>
<evidence type="ECO:0000256" key="3">
    <source>
        <dbReference type="ARBA" id="ARBA00022692"/>
    </source>
</evidence>
<sequence length="531" mass="60148">MSLALPVFKSWVPVWLIRVTLFLVIFPGLLLFGLSTASGPGAAGYYGIEPADVQYSMVVFYAAVAGFFALERRFFIFIATREYFILSILIQMATAYVCFHTQNLYILLFFRFLQGMSNCMTTSICITLIFGSLHSERAREIGYSIFYCLLLCITPISTIITAPILDAFDYNVLYKFIIFTYIPGGVLLLVIMNNIRLNRKMPLYQLDVYSFIIYSAVLCLLGYTLVYGQQYYWLQDSRIVWSLSATILLIGLHVLRQLHLKRPYLNLDVFKHRNFNVGMFMIFVLYLIRGALGIVSVYFAVILGMDPIHIGYIMAANIAGIVVSVLISSRLILMKRPIRLVWLYGFVLLLIFHVWMWFLFTTQADPSTYVIPLIIQGMGAGMLMTPIIVFAISSVPEHLGSSASATGVFFRFTGFCTSIALVNYFQLQQKNNHINRFQEQLSGLNTVVSERLTQYTRTLTGKGMAPDLAAKAARGLLNRTVDNQAQLRAMMDYYLLISIVLIVVLLVIALFPKLNRTKIDLKSNQPSPAVY</sequence>
<keyword evidence="3 6" id="KW-0812">Transmembrane</keyword>
<feature type="transmembrane region" description="Helical" evidence="6">
    <location>
        <begin position="277"/>
        <end position="303"/>
    </location>
</feature>
<dbReference type="GO" id="GO:0022857">
    <property type="term" value="F:transmembrane transporter activity"/>
    <property type="evidence" value="ECO:0007669"/>
    <property type="project" value="InterPro"/>
</dbReference>
<organism evidence="7 8">
    <name type="scientific">Pedobacter lusitanus</name>
    <dbReference type="NCBI Taxonomy" id="1503925"/>
    <lineage>
        <taxon>Bacteria</taxon>
        <taxon>Pseudomonadati</taxon>
        <taxon>Bacteroidota</taxon>
        <taxon>Sphingobacteriia</taxon>
        <taxon>Sphingobacteriales</taxon>
        <taxon>Sphingobacteriaceae</taxon>
        <taxon>Pedobacter</taxon>
    </lineage>
</organism>
<dbReference type="Proteomes" id="UP000032049">
    <property type="component" value="Unassembled WGS sequence"/>
</dbReference>
<evidence type="ECO:0000256" key="4">
    <source>
        <dbReference type="ARBA" id="ARBA00022989"/>
    </source>
</evidence>
<keyword evidence="5 6" id="KW-0472">Membrane</keyword>
<feature type="transmembrane region" description="Helical" evidence="6">
    <location>
        <begin position="176"/>
        <end position="196"/>
    </location>
</feature>
<evidence type="ECO:0000256" key="6">
    <source>
        <dbReference type="SAM" id="Phobius"/>
    </source>
</evidence>
<accession>A0A0D0GBQ5</accession>
<keyword evidence="4 6" id="KW-1133">Transmembrane helix</keyword>
<feature type="transmembrane region" description="Helical" evidence="6">
    <location>
        <begin position="408"/>
        <end position="427"/>
    </location>
</feature>
<feature type="transmembrane region" description="Helical" evidence="6">
    <location>
        <begin position="12"/>
        <end position="33"/>
    </location>
</feature>
<dbReference type="GO" id="GO:0016020">
    <property type="term" value="C:membrane"/>
    <property type="evidence" value="ECO:0007669"/>
    <property type="project" value="UniProtKB-SubCell"/>
</dbReference>
<dbReference type="EMBL" id="JXRA01000146">
    <property type="protein sequence ID" value="KIO74707.1"/>
    <property type="molecule type" value="Genomic_DNA"/>
</dbReference>
<feature type="transmembrane region" description="Helical" evidence="6">
    <location>
        <begin position="53"/>
        <end position="71"/>
    </location>
</feature>
<feature type="transmembrane region" description="Helical" evidence="6">
    <location>
        <begin position="309"/>
        <end position="333"/>
    </location>
</feature>
<feature type="transmembrane region" description="Helical" evidence="6">
    <location>
        <begin position="83"/>
        <end position="106"/>
    </location>
</feature>
<keyword evidence="2" id="KW-0813">Transport</keyword>
<dbReference type="InterPro" id="IPR036259">
    <property type="entry name" value="MFS_trans_sf"/>
</dbReference>
<keyword evidence="8" id="KW-1185">Reference proteome</keyword>
<dbReference type="OrthoDB" id="1404010at2"/>
<proteinExistence type="predicted"/>
<dbReference type="PANTHER" id="PTHR42718">
    <property type="entry name" value="MAJOR FACILITATOR SUPERFAMILY MULTIDRUG TRANSPORTER MFSC"/>
    <property type="match status" value="1"/>
</dbReference>
<feature type="transmembrane region" description="Helical" evidence="6">
    <location>
        <begin position="208"/>
        <end position="227"/>
    </location>
</feature>
<feature type="transmembrane region" description="Helical" evidence="6">
    <location>
        <begin position="145"/>
        <end position="164"/>
    </location>
</feature>
<gene>
    <name evidence="7" type="ORF">TH53_24835</name>
</gene>
<dbReference type="Gene3D" id="1.20.1720.10">
    <property type="entry name" value="Multidrug resistance protein D"/>
    <property type="match status" value="1"/>
</dbReference>
<comment type="subcellular location">
    <subcellularLocation>
        <location evidence="1">Membrane</location>
        <topology evidence="1">Multi-pass membrane protein</topology>
    </subcellularLocation>
</comment>
<dbReference type="PANTHER" id="PTHR42718:SF9">
    <property type="entry name" value="MAJOR FACILITATOR SUPERFAMILY MULTIDRUG TRANSPORTER MFSC"/>
    <property type="match status" value="1"/>
</dbReference>
<dbReference type="AlphaFoldDB" id="A0A0D0GBQ5"/>
<comment type="caution">
    <text evidence="7">The sequence shown here is derived from an EMBL/GenBank/DDBJ whole genome shotgun (WGS) entry which is preliminary data.</text>
</comment>
<name>A0A0D0GBQ5_9SPHI</name>
<feature type="transmembrane region" description="Helical" evidence="6">
    <location>
        <begin position="239"/>
        <end position="256"/>
    </location>
</feature>
<feature type="transmembrane region" description="Helical" evidence="6">
    <location>
        <begin position="370"/>
        <end position="396"/>
    </location>
</feature>
<dbReference type="STRING" id="1503925.TH53_24835"/>
<evidence type="ECO:0000256" key="5">
    <source>
        <dbReference type="ARBA" id="ARBA00023136"/>
    </source>
</evidence>
<feature type="transmembrane region" description="Helical" evidence="6">
    <location>
        <begin position="340"/>
        <end position="358"/>
    </location>
</feature>
<evidence type="ECO:0000313" key="7">
    <source>
        <dbReference type="EMBL" id="KIO74707.1"/>
    </source>
</evidence>
<reference evidence="7 8" key="1">
    <citation type="submission" date="2015-01" db="EMBL/GenBank/DDBJ databases">
        <title>Draft genome sequence of Pedobacter sp. NL19 isolated from sludge of an effluent treatment pond in an abandoned uranium mine.</title>
        <authorList>
            <person name="Santos T."/>
            <person name="Caetano T."/>
            <person name="Covas C."/>
            <person name="Cruz A."/>
            <person name="Mendo S."/>
        </authorList>
    </citation>
    <scope>NUCLEOTIDE SEQUENCE [LARGE SCALE GENOMIC DNA]</scope>
    <source>
        <strain evidence="7 8">NL19</strain>
    </source>
</reference>
<dbReference type="Pfam" id="PF07690">
    <property type="entry name" value="MFS_1"/>
    <property type="match status" value="1"/>
</dbReference>
<protein>
    <submittedName>
        <fullName evidence="7">Transporter</fullName>
    </submittedName>
</protein>
<dbReference type="SUPFAM" id="SSF103473">
    <property type="entry name" value="MFS general substrate transporter"/>
    <property type="match status" value="1"/>
</dbReference>
<feature type="transmembrane region" description="Helical" evidence="6">
    <location>
        <begin position="493"/>
        <end position="512"/>
    </location>
</feature>
<feature type="transmembrane region" description="Helical" evidence="6">
    <location>
        <begin position="112"/>
        <end position="133"/>
    </location>
</feature>
<evidence type="ECO:0000256" key="2">
    <source>
        <dbReference type="ARBA" id="ARBA00022448"/>
    </source>
</evidence>